<evidence type="ECO:0000256" key="2">
    <source>
        <dbReference type="SAM" id="Phobius"/>
    </source>
</evidence>
<comment type="caution">
    <text evidence="3">The sequence shown here is derived from an EMBL/GenBank/DDBJ whole genome shotgun (WGS) entry which is preliminary data.</text>
</comment>
<gene>
    <name evidence="3" type="ORF">ODALV1_LOCUS9823</name>
</gene>
<feature type="transmembrane region" description="Helical" evidence="2">
    <location>
        <begin position="80"/>
        <end position="102"/>
    </location>
</feature>
<feature type="region of interest" description="Disordered" evidence="1">
    <location>
        <begin position="52"/>
        <end position="73"/>
    </location>
</feature>
<evidence type="ECO:0000313" key="3">
    <source>
        <dbReference type="EMBL" id="CAL8098067.1"/>
    </source>
</evidence>
<keyword evidence="2" id="KW-1133">Transmembrane helix</keyword>
<proteinExistence type="predicted"/>
<protein>
    <submittedName>
        <fullName evidence="3">Uncharacterized protein</fullName>
    </submittedName>
</protein>
<evidence type="ECO:0000256" key="1">
    <source>
        <dbReference type="SAM" id="MobiDB-lite"/>
    </source>
</evidence>
<evidence type="ECO:0000313" key="4">
    <source>
        <dbReference type="Proteomes" id="UP001642540"/>
    </source>
</evidence>
<dbReference type="EMBL" id="CAXLJM020000030">
    <property type="protein sequence ID" value="CAL8098067.1"/>
    <property type="molecule type" value="Genomic_DNA"/>
</dbReference>
<keyword evidence="2" id="KW-0812">Transmembrane</keyword>
<accession>A0ABP1QDN6</accession>
<sequence>MSVQKKSNFEMEVPRNWKEVEVTDNLCGDIELVDNSRGQKVEDEIVELDNFRKEADVQRSSSQDGPDSEANNGNGSRWEYFFVFIFIMVFLAIILGAVLYFNDIPIFGVKIRKIG</sequence>
<organism evidence="3 4">
    <name type="scientific">Orchesella dallaii</name>
    <dbReference type="NCBI Taxonomy" id="48710"/>
    <lineage>
        <taxon>Eukaryota</taxon>
        <taxon>Metazoa</taxon>
        <taxon>Ecdysozoa</taxon>
        <taxon>Arthropoda</taxon>
        <taxon>Hexapoda</taxon>
        <taxon>Collembola</taxon>
        <taxon>Entomobryomorpha</taxon>
        <taxon>Entomobryoidea</taxon>
        <taxon>Orchesellidae</taxon>
        <taxon>Orchesellinae</taxon>
        <taxon>Orchesella</taxon>
    </lineage>
</organism>
<keyword evidence="2" id="KW-0472">Membrane</keyword>
<feature type="compositionally biased region" description="Polar residues" evidence="1">
    <location>
        <begin position="58"/>
        <end position="73"/>
    </location>
</feature>
<name>A0ABP1QDN6_9HEXA</name>
<reference evidence="3 4" key="1">
    <citation type="submission" date="2024-08" db="EMBL/GenBank/DDBJ databases">
        <authorList>
            <person name="Cucini C."/>
            <person name="Frati F."/>
        </authorList>
    </citation>
    <scope>NUCLEOTIDE SEQUENCE [LARGE SCALE GENOMIC DNA]</scope>
</reference>
<keyword evidence="4" id="KW-1185">Reference proteome</keyword>
<dbReference type="Proteomes" id="UP001642540">
    <property type="component" value="Unassembled WGS sequence"/>
</dbReference>